<evidence type="ECO:0000313" key="3">
    <source>
        <dbReference type="EMBL" id="CAB4187862.1"/>
    </source>
</evidence>
<sequence>MKVKHLNHATLIECRLSGIPAQIAVWRGGDYTVMDSRGYAAPWLEHRAGQSAVFEAIQIDAEERLDIYQTRE</sequence>
<dbReference type="EMBL" id="LR797477">
    <property type="protein sequence ID" value="CAB4219349.1"/>
    <property type="molecule type" value="Genomic_DNA"/>
</dbReference>
<organism evidence="1">
    <name type="scientific">uncultured Caudovirales phage</name>
    <dbReference type="NCBI Taxonomy" id="2100421"/>
    <lineage>
        <taxon>Viruses</taxon>
        <taxon>Duplodnaviria</taxon>
        <taxon>Heunggongvirae</taxon>
        <taxon>Uroviricota</taxon>
        <taxon>Caudoviricetes</taxon>
        <taxon>Peduoviridae</taxon>
        <taxon>Maltschvirus</taxon>
        <taxon>Maltschvirus maltsch</taxon>
    </lineage>
</organism>
<dbReference type="EMBL" id="LR796965">
    <property type="protein sequence ID" value="CAB4178075.1"/>
    <property type="molecule type" value="Genomic_DNA"/>
</dbReference>
<evidence type="ECO:0000313" key="1">
    <source>
        <dbReference type="EMBL" id="CAB4147173.1"/>
    </source>
</evidence>
<evidence type="ECO:0000313" key="4">
    <source>
        <dbReference type="EMBL" id="CAB4219349.1"/>
    </source>
</evidence>
<reference evidence="1" key="1">
    <citation type="submission" date="2020-04" db="EMBL/GenBank/DDBJ databases">
        <authorList>
            <person name="Chiriac C."/>
            <person name="Salcher M."/>
            <person name="Ghai R."/>
            <person name="Kavagutti S V."/>
        </authorList>
    </citation>
    <scope>NUCLEOTIDE SEQUENCE</scope>
</reference>
<protein>
    <submittedName>
        <fullName evidence="1">Uncharacterized protein</fullName>
    </submittedName>
</protein>
<dbReference type="EMBL" id="LR796494">
    <property type="protein sequence ID" value="CAB4147173.1"/>
    <property type="molecule type" value="Genomic_DNA"/>
</dbReference>
<proteinExistence type="predicted"/>
<dbReference type="EMBL" id="LR797119">
    <property type="protein sequence ID" value="CAB4187862.1"/>
    <property type="molecule type" value="Genomic_DNA"/>
</dbReference>
<accession>A0A6J5MP26</accession>
<gene>
    <name evidence="2" type="ORF">UFOVP1012_23</name>
    <name evidence="3" type="ORF">UFOVP1164_18</name>
    <name evidence="4" type="ORF">UFOVP1614_6</name>
    <name evidence="1" type="ORF">UFOVP508_16</name>
</gene>
<evidence type="ECO:0000313" key="2">
    <source>
        <dbReference type="EMBL" id="CAB4178075.1"/>
    </source>
</evidence>
<name>A0A6J5MP26_9CAUD</name>